<evidence type="ECO:0000313" key="2">
    <source>
        <dbReference type="Proteomes" id="UP000237105"/>
    </source>
</evidence>
<reference evidence="2" key="1">
    <citation type="submission" date="2016-06" db="EMBL/GenBank/DDBJ databases">
        <title>Parallel loss of symbiosis genes in relatives of nitrogen-fixing non-legume Parasponia.</title>
        <authorList>
            <person name="Van Velzen R."/>
            <person name="Holmer R."/>
            <person name="Bu F."/>
            <person name="Rutten L."/>
            <person name="Van Zeijl A."/>
            <person name="Liu W."/>
            <person name="Santuari L."/>
            <person name="Cao Q."/>
            <person name="Sharma T."/>
            <person name="Shen D."/>
            <person name="Roswanjaya Y."/>
            <person name="Wardhani T."/>
            <person name="Kalhor M.S."/>
            <person name="Jansen J."/>
            <person name="Van den Hoogen J."/>
            <person name="Gungor B."/>
            <person name="Hartog M."/>
            <person name="Hontelez J."/>
            <person name="Verver J."/>
            <person name="Yang W.-C."/>
            <person name="Schijlen E."/>
            <person name="Repin R."/>
            <person name="Schilthuizen M."/>
            <person name="Schranz E."/>
            <person name="Heidstra R."/>
            <person name="Miyata K."/>
            <person name="Fedorova E."/>
            <person name="Kohlen W."/>
            <person name="Bisseling T."/>
            <person name="Smit S."/>
            <person name="Geurts R."/>
        </authorList>
    </citation>
    <scope>NUCLEOTIDE SEQUENCE [LARGE SCALE GENOMIC DNA]</scope>
    <source>
        <strain evidence="2">cv. WU1-14</strain>
    </source>
</reference>
<dbReference type="AlphaFoldDB" id="A0A2P5D084"/>
<keyword evidence="2" id="KW-1185">Reference proteome</keyword>
<sequence>MSHRALRTNTKINQETPRGRKYEVVGGFLGRKLRRGKGGVQYCQVCGGNERADVFLVDDSWLHGASVLPPIL</sequence>
<name>A0A2P5D084_PARAD</name>
<comment type="caution">
    <text evidence="1">The sequence shown here is derived from an EMBL/GenBank/DDBJ whole genome shotgun (WGS) entry which is preliminary data.</text>
</comment>
<protein>
    <submittedName>
        <fullName evidence="1">Uncharacterized protein</fullName>
    </submittedName>
</protein>
<proteinExistence type="predicted"/>
<evidence type="ECO:0000313" key="1">
    <source>
        <dbReference type="EMBL" id="PON66691.1"/>
    </source>
</evidence>
<gene>
    <name evidence="1" type="ORF">PanWU01x14_107280</name>
</gene>
<dbReference type="EMBL" id="JXTB01000077">
    <property type="protein sequence ID" value="PON66691.1"/>
    <property type="molecule type" value="Genomic_DNA"/>
</dbReference>
<organism evidence="1 2">
    <name type="scientific">Parasponia andersonii</name>
    <name type="common">Sponia andersonii</name>
    <dbReference type="NCBI Taxonomy" id="3476"/>
    <lineage>
        <taxon>Eukaryota</taxon>
        <taxon>Viridiplantae</taxon>
        <taxon>Streptophyta</taxon>
        <taxon>Embryophyta</taxon>
        <taxon>Tracheophyta</taxon>
        <taxon>Spermatophyta</taxon>
        <taxon>Magnoliopsida</taxon>
        <taxon>eudicotyledons</taxon>
        <taxon>Gunneridae</taxon>
        <taxon>Pentapetalae</taxon>
        <taxon>rosids</taxon>
        <taxon>fabids</taxon>
        <taxon>Rosales</taxon>
        <taxon>Cannabaceae</taxon>
        <taxon>Parasponia</taxon>
    </lineage>
</organism>
<dbReference type="OrthoDB" id="10516786at2759"/>
<dbReference type="Proteomes" id="UP000237105">
    <property type="component" value="Unassembled WGS sequence"/>
</dbReference>
<accession>A0A2P5D084</accession>